<dbReference type="InterPro" id="IPR016024">
    <property type="entry name" value="ARM-type_fold"/>
</dbReference>
<dbReference type="Pfam" id="PF00514">
    <property type="entry name" value="Arm"/>
    <property type="match status" value="1"/>
</dbReference>
<organism evidence="2 3">
    <name type="scientific">Ostreobium quekettii</name>
    <dbReference type="NCBI Taxonomy" id="121088"/>
    <lineage>
        <taxon>Eukaryota</taxon>
        <taxon>Viridiplantae</taxon>
        <taxon>Chlorophyta</taxon>
        <taxon>core chlorophytes</taxon>
        <taxon>Ulvophyceae</taxon>
        <taxon>TCBD clade</taxon>
        <taxon>Bryopsidales</taxon>
        <taxon>Ostreobineae</taxon>
        <taxon>Ostreobiaceae</taxon>
        <taxon>Ostreobium</taxon>
    </lineage>
</organism>
<evidence type="ECO:0000313" key="3">
    <source>
        <dbReference type="Proteomes" id="UP000708148"/>
    </source>
</evidence>
<keyword evidence="3" id="KW-1185">Reference proteome</keyword>
<sequence length="489" mass="53436">MEGFKGGLDAGLGLLINCGTGRAVQLLAHILAAAFRNVVLNVRAHEIEHLTQQLRSQNSGRREEAARLLGLYAAVRPLYRTWIFREGAIPRLVPLLKSRNMRARLAAADAVRYLALDKDVRDEVVRAGAVPRLTRLLRRRYVYRLRISAVRALGTLAVGKENVAVITGGAFVSEAVRTAKRLGNEVGGTLPGRHRNKATLLAAVLDLLARLCEDTGATQECRADGELLGVLCKLMLTNETEVVNSSLAFTLKLLDDGPDALKTEVVAAGLVSKLLKTWQHASGPSQTALQVLIAVAEVPANHGALREGAEKMRWVSRPSLLQLEECLDVQREGCEMKQTGVLSFLACLCANASVLTMLRKTAIVTTLTARLNEQPRPCQAALCQALAALCAKTEFRKHFEDDGTVPLLVEMLFSEEMEVVDSAVQALCRFACSESSQMLIATPKSLERLLELQTSDNTSLVCGTLELLRQLSQRLAVQELLREVEIPVR</sequence>
<comment type="caution">
    <text evidence="2">The sequence shown here is derived from an EMBL/GenBank/DDBJ whole genome shotgun (WGS) entry which is preliminary data.</text>
</comment>
<dbReference type="InterPro" id="IPR000225">
    <property type="entry name" value="Armadillo"/>
</dbReference>
<dbReference type="SMART" id="SM00185">
    <property type="entry name" value="ARM"/>
    <property type="match status" value="4"/>
</dbReference>
<dbReference type="AlphaFoldDB" id="A0A8S1IMI1"/>
<reference evidence="2" key="1">
    <citation type="submission" date="2020-12" db="EMBL/GenBank/DDBJ databases">
        <authorList>
            <person name="Iha C."/>
        </authorList>
    </citation>
    <scope>NUCLEOTIDE SEQUENCE</scope>
</reference>
<accession>A0A8S1IMI1</accession>
<evidence type="ECO:0000313" key="2">
    <source>
        <dbReference type="EMBL" id="CAD7696264.1"/>
    </source>
</evidence>
<dbReference type="SUPFAM" id="SSF48371">
    <property type="entry name" value="ARM repeat"/>
    <property type="match status" value="1"/>
</dbReference>
<dbReference type="Gene3D" id="1.25.10.10">
    <property type="entry name" value="Leucine-rich Repeat Variant"/>
    <property type="match status" value="1"/>
</dbReference>
<gene>
    <name evidence="2" type="ORF">OSTQU699_LOCUS1625</name>
</gene>
<evidence type="ECO:0000256" key="1">
    <source>
        <dbReference type="PROSITE-ProRule" id="PRU00259"/>
    </source>
</evidence>
<dbReference type="OrthoDB" id="576482at2759"/>
<dbReference type="InterPro" id="IPR042856">
    <property type="entry name" value="RSP14"/>
</dbReference>
<feature type="repeat" description="ARM" evidence="1">
    <location>
        <begin position="403"/>
        <end position="440"/>
    </location>
</feature>
<feature type="repeat" description="ARM" evidence="1">
    <location>
        <begin position="87"/>
        <end position="129"/>
    </location>
</feature>
<feature type="repeat" description="ARM" evidence="1">
    <location>
        <begin position="128"/>
        <end position="162"/>
    </location>
</feature>
<dbReference type="Proteomes" id="UP000708148">
    <property type="component" value="Unassembled WGS sequence"/>
</dbReference>
<dbReference type="PANTHER" id="PTHR15599">
    <property type="entry name" value="RTDR1"/>
    <property type="match status" value="1"/>
</dbReference>
<dbReference type="PROSITE" id="PS50176">
    <property type="entry name" value="ARM_REPEAT"/>
    <property type="match status" value="3"/>
</dbReference>
<dbReference type="InterPro" id="IPR011989">
    <property type="entry name" value="ARM-like"/>
</dbReference>
<dbReference type="EMBL" id="CAJHUC010000453">
    <property type="protein sequence ID" value="CAD7696264.1"/>
    <property type="molecule type" value="Genomic_DNA"/>
</dbReference>
<proteinExistence type="predicted"/>
<dbReference type="PANTHER" id="PTHR15599:SF1">
    <property type="entry name" value="RADIAL SPOKE HEAD 14 HOMOLOG"/>
    <property type="match status" value="1"/>
</dbReference>
<name>A0A8S1IMI1_9CHLO</name>
<protein>
    <submittedName>
        <fullName evidence="2">Uncharacterized protein</fullName>
    </submittedName>
</protein>